<dbReference type="GO" id="GO:0004630">
    <property type="term" value="F:phospholipase D activity"/>
    <property type="evidence" value="ECO:0007669"/>
    <property type="project" value="UniProtKB-EC"/>
</dbReference>
<reference evidence="8 9" key="1">
    <citation type="submission" date="2018-05" db="EMBL/GenBank/DDBJ databases">
        <title>Genomic Encyclopedia of Type Strains, Phase IV (KMG-IV): sequencing the most valuable type-strain genomes for metagenomic binning, comparative biology and taxonomic classification.</title>
        <authorList>
            <person name="Goeker M."/>
        </authorList>
    </citation>
    <scope>NUCLEOTIDE SEQUENCE [LARGE SCALE GENOMIC DNA]</scope>
    <source>
        <strain evidence="8 9">DSM 16097</strain>
    </source>
</reference>
<dbReference type="EMBL" id="QGGW01000001">
    <property type="protein sequence ID" value="PWK62582.1"/>
    <property type="molecule type" value="Genomic_DNA"/>
</dbReference>
<keyword evidence="5" id="KW-0442">Lipid degradation</keyword>
<feature type="domain" description="Phospholipase D-like" evidence="7">
    <location>
        <begin position="296"/>
        <end position="411"/>
    </location>
</feature>
<dbReference type="InterPro" id="IPR025202">
    <property type="entry name" value="PLD-like_dom"/>
</dbReference>
<organism evidence="8 9">
    <name type="scientific">Roseicyclus mahoneyensis</name>
    <dbReference type="NCBI Taxonomy" id="164332"/>
    <lineage>
        <taxon>Bacteria</taxon>
        <taxon>Pseudomonadati</taxon>
        <taxon>Pseudomonadota</taxon>
        <taxon>Alphaproteobacteria</taxon>
        <taxon>Rhodobacterales</taxon>
        <taxon>Roseobacteraceae</taxon>
        <taxon>Roseicyclus</taxon>
    </lineage>
</organism>
<dbReference type="Gene3D" id="3.30.870.10">
    <property type="entry name" value="Endonuclease Chain A"/>
    <property type="match status" value="2"/>
</dbReference>
<evidence type="ECO:0000313" key="8">
    <source>
        <dbReference type="EMBL" id="PWK62582.1"/>
    </source>
</evidence>
<name>A0A316GRD9_9RHOB</name>
<evidence type="ECO:0000313" key="9">
    <source>
        <dbReference type="Proteomes" id="UP000245708"/>
    </source>
</evidence>
<proteinExistence type="inferred from homology"/>
<keyword evidence="9" id="KW-1185">Reference proteome</keyword>
<comment type="caution">
    <text evidence="8">The sequence shown here is derived from an EMBL/GenBank/DDBJ whole genome shotgun (WGS) entry which is preliminary data.</text>
</comment>
<evidence type="ECO:0000256" key="5">
    <source>
        <dbReference type="ARBA" id="ARBA00022963"/>
    </source>
</evidence>
<dbReference type="RefSeq" id="WP_109665299.1">
    <property type="nucleotide sequence ID" value="NZ_QGGW01000001.1"/>
</dbReference>
<dbReference type="GO" id="GO:0016891">
    <property type="term" value="F:RNA endonuclease activity producing 5'-phosphomonoesters, hydrolytic mechanism"/>
    <property type="evidence" value="ECO:0007669"/>
    <property type="project" value="TreeGrafter"/>
</dbReference>
<evidence type="ECO:0000256" key="2">
    <source>
        <dbReference type="ARBA" id="ARBA00008664"/>
    </source>
</evidence>
<comment type="similarity">
    <text evidence="2">Belongs to the phospholipase D family.</text>
</comment>
<protein>
    <recommendedName>
        <fullName evidence="3">phospholipase D</fullName>
        <ecNumber evidence="3">3.1.4.4</ecNumber>
    </recommendedName>
</protein>
<gene>
    <name evidence="8" type="ORF">C7455_101610</name>
</gene>
<dbReference type="AlphaFoldDB" id="A0A316GRD9"/>
<evidence type="ECO:0000256" key="6">
    <source>
        <dbReference type="ARBA" id="ARBA00023098"/>
    </source>
</evidence>
<evidence type="ECO:0000256" key="4">
    <source>
        <dbReference type="ARBA" id="ARBA00022801"/>
    </source>
</evidence>
<accession>A0A316GRD9</accession>
<comment type="catalytic activity">
    <reaction evidence="1">
        <text>a 1,2-diacyl-sn-glycero-3-phosphocholine + H2O = a 1,2-diacyl-sn-glycero-3-phosphate + choline + H(+)</text>
        <dbReference type="Rhea" id="RHEA:14445"/>
        <dbReference type="ChEBI" id="CHEBI:15354"/>
        <dbReference type="ChEBI" id="CHEBI:15377"/>
        <dbReference type="ChEBI" id="CHEBI:15378"/>
        <dbReference type="ChEBI" id="CHEBI:57643"/>
        <dbReference type="ChEBI" id="CHEBI:58608"/>
        <dbReference type="EC" id="3.1.4.4"/>
    </reaction>
</comment>
<evidence type="ECO:0000259" key="7">
    <source>
        <dbReference type="Pfam" id="PF13091"/>
    </source>
</evidence>
<dbReference type="OrthoDB" id="5294698at2"/>
<evidence type="ECO:0000256" key="1">
    <source>
        <dbReference type="ARBA" id="ARBA00000798"/>
    </source>
</evidence>
<keyword evidence="4" id="KW-0378">Hydrolase</keyword>
<dbReference type="InterPro" id="IPR051406">
    <property type="entry name" value="PLD_domain"/>
</dbReference>
<sequence>MTRAVFTSLQGGDALAASVIGMIERAGDAAAAGARVELQAMCFAFTDRRIAQALVDLCHAHPQLTLRIIADWSQSARGAPTVLESMADEGLRNLFIKFKLDVPYYADEDGRLRYSYGASRGMLHHKTLLLVIDGQPQAMTLGSYNWTARGRQAYENLVLTEDDAILCPFAEEFSALWADHRLTAATERTRHIMARLKSEAAQGHDLHTPERLADILGVGMAGDRSVPGPRRLADAAVMVAFSGRSPAAKTATAGHAPRNDRRAIELLRPSGARKPAPLTLNTLGLEAIRGVPGGASLRVAMYALSARVPEFAALIEAAQRDVRVELLLDGTIGARTAEGLRDLAARQGLPMTVATTRRRMHQKYLCCLETGLVLSGTANMTEDATTRHSDHRILWRKNPALAQAFAADFDTISGRVARGGRKVA</sequence>
<dbReference type="Pfam" id="PF13091">
    <property type="entry name" value="PLDc_2"/>
    <property type="match status" value="2"/>
</dbReference>
<dbReference type="PANTHER" id="PTHR43856">
    <property type="entry name" value="CARDIOLIPIN HYDROLASE"/>
    <property type="match status" value="1"/>
</dbReference>
<dbReference type="GO" id="GO:0016042">
    <property type="term" value="P:lipid catabolic process"/>
    <property type="evidence" value="ECO:0007669"/>
    <property type="project" value="UniProtKB-KW"/>
</dbReference>
<feature type="domain" description="Phospholipase D-like" evidence="7">
    <location>
        <begin position="34"/>
        <end position="177"/>
    </location>
</feature>
<dbReference type="PANTHER" id="PTHR43856:SF1">
    <property type="entry name" value="MITOCHONDRIAL CARDIOLIPIN HYDROLASE"/>
    <property type="match status" value="1"/>
</dbReference>
<dbReference type="Proteomes" id="UP000245708">
    <property type="component" value="Unassembled WGS sequence"/>
</dbReference>
<dbReference type="SUPFAM" id="SSF56024">
    <property type="entry name" value="Phospholipase D/nuclease"/>
    <property type="match status" value="2"/>
</dbReference>
<keyword evidence="6" id="KW-0443">Lipid metabolism</keyword>
<evidence type="ECO:0000256" key="3">
    <source>
        <dbReference type="ARBA" id="ARBA00012027"/>
    </source>
</evidence>
<dbReference type="EC" id="3.1.4.4" evidence="3"/>